<dbReference type="InterPro" id="IPR036961">
    <property type="entry name" value="Kinesin_motor_dom_sf"/>
</dbReference>
<comment type="caution">
    <text evidence="10">The sequence shown here is derived from an EMBL/GenBank/DDBJ whole genome shotgun (WGS) entry which is preliminary data.</text>
</comment>
<evidence type="ECO:0000256" key="8">
    <source>
        <dbReference type="SAM" id="MobiDB-lite"/>
    </source>
</evidence>
<keyword evidence="11" id="KW-1185">Reference proteome</keyword>
<feature type="region of interest" description="Actin-binding" evidence="6">
    <location>
        <begin position="713"/>
        <end position="735"/>
    </location>
</feature>
<evidence type="ECO:0000256" key="5">
    <source>
        <dbReference type="ARBA" id="ARBA00023203"/>
    </source>
</evidence>
<evidence type="ECO:0000256" key="1">
    <source>
        <dbReference type="ARBA" id="ARBA00022741"/>
    </source>
</evidence>
<dbReference type="VEuPathDB" id="FungiDB:AeMF1_009415"/>
<evidence type="ECO:0000256" key="3">
    <source>
        <dbReference type="ARBA" id="ARBA00023123"/>
    </source>
</evidence>
<dbReference type="Gene3D" id="1.20.120.720">
    <property type="entry name" value="Myosin VI head, motor domain, U50 subdomain"/>
    <property type="match status" value="1"/>
</dbReference>
<dbReference type="InterPro" id="IPR027417">
    <property type="entry name" value="P-loop_NTPase"/>
</dbReference>
<dbReference type="PROSITE" id="PS51456">
    <property type="entry name" value="MYOSIN_MOTOR"/>
    <property type="match status" value="1"/>
</dbReference>
<dbReference type="SUPFAM" id="SSF52540">
    <property type="entry name" value="P-loop containing nucleoside triphosphate hydrolases"/>
    <property type="match status" value="1"/>
</dbReference>
<feature type="region of interest" description="Disordered" evidence="8">
    <location>
        <begin position="1234"/>
        <end position="1360"/>
    </location>
</feature>
<feature type="compositionally biased region" description="Basic residues" evidence="8">
    <location>
        <begin position="1296"/>
        <end position="1306"/>
    </location>
</feature>
<comment type="similarity">
    <text evidence="6">Belongs to the TRAFAC class myosin-kinesin ATPase superfamily. Myosin family.</text>
</comment>
<dbReference type="InterPro" id="IPR001609">
    <property type="entry name" value="Myosin_head_motor_dom-like"/>
</dbReference>
<dbReference type="PROSITE" id="PS50096">
    <property type="entry name" value="IQ"/>
    <property type="match status" value="1"/>
</dbReference>
<dbReference type="GO" id="GO:0051015">
    <property type="term" value="F:actin filament binding"/>
    <property type="evidence" value="ECO:0007669"/>
    <property type="project" value="TreeGrafter"/>
</dbReference>
<dbReference type="EMBL" id="VJMJ01000029">
    <property type="protein sequence ID" value="KAF0742289.1"/>
    <property type="molecule type" value="Genomic_DNA"/>
</dbReference>
<feature type="binding site" evidence="6">
    <location>
        <begin position="164"/>
        <end position="171"/>
    </location>
    <ligand>
        <name>ATP</name>
        <dbReference type="ChEBI" id="CHEBI:30616"/>
    </ligand>
</feature>
<dbReference type="PANTHER" id="PTHR13140:SF845">
    <property type="entry name" value="MYOSIN-LIKE PROTEIN"/>
    <property type="match status" value="1"/>
</dbReference>
<keyword evidence="3 6" id="KW-0518">Myosin</keyword>
<gene>
    <name evidence="10" type="ORF">Ae201684_002692</name>
</gene>
<dbReference type="GO" id="GO:0005737">
    <property type="term" value="C:cytoplasm"/>
    <property type="evidence" value="ECO:0007669"/>
    <property type="project" value="TreeGrafter"/>
</dbReference>
<dbReference type="GO" id="GO:0000146">
    <property type="term" value="F:microfilament motor activity"/>
    <property type="evidence" value="ECO:0007669"/>
    <property type="project" value="TreeGrafter"/>
</dbReference>
<evidence type="ECO:0000256" key="2">
    <source>
        <dbReference type="ARBA" id="ARBA00022840"/>
    </source>
</evidence>
<feature type="coiled-coil region" evidence="7">
    <location>
        <begin position="1048"/>
        <end position="1085"/>
    </location>
</feature>
<dbReference type="Pfam" id="PF00063">
    <property type="entry name" value="Myosin_head"/>
    <property type="match status" value="2"/>
</dbReference>
<dbReference type="GO" id="GO:0016459">
    <property type="term" value="C:myosin complex"/>
    <property type="evidence" value="ECO:0007669"/>
    <property type="project" value="UniProtKB-KW"/>
</dbReference>
<evidence type="ECO:0000256" key="4">
    <source>
        <dbReference type="ARBA" id="ARBA00023175"/>
    </source>
</evidence>
<evidence type="ECO:0000256" key="6">
    <source>
        <dbReference type="PROSITE-ProRule" id="PRU00782"/>
    </source>
</evidence>
<sequence length="1360" mass="153428">MSSSNTTVPQVGSLYWKQQGDDWVLVQVEAVAADNITFQLVDETTGAPVAQNAQTSATATIQLAPANPLFVTCPDMTSLRHLDEAALVKNLHDRWVDADRKPYTRISNILIAVNPLRYSDKPIDKTPYVHQSLDKSPPHPFHIAENAYRQMRSLKQNQSIIISGESGSGKTETSKIILDFLTERSGLVKVDDKAQACQYDHTLGDRLMETIPILESFGNAKTHRNHNSSRFGKYMRLQFSKNDGNDSVSKLQLTGASIDTYLLETSRVVQTPVGERNFHVFYELLRSGNSAQLEELKLIPSPYGQQPLDTSIDGYIAQFHYLKQSGCTTHDAIDDKANFVKLLEALKHIEIDTADLLRVVAGILHLGNISFDEVDTSEGTVAVIHEETEAMTGPLYVAADLLGLNAESLRDAMLKKKISRVANVGGGLSGRPTMQRAGSVYIVKKDLRQANYSRDTIAKNIYEQLFASLMRQCANALEFNELERDTLPYIGVLDIFGFEDFEPKNRNSLEQLMINYANETLQNMFNHCILKNEHELYQLENIYAPQNAALRFPIFKPNSEAGDFLAKSKHLVVQYEDNKDCLNLLAAKNEGMFSVIDTVGKLAGPSDRKLIDRFHTLFTQNPCFIQPHPKDLKHTFIIKHFAGPVRYNITSFLDKNNNIASPQFDDLIKGSSLSILSTTIVDRTVETSPRRGVASHQPAKVLGSVTQIFSQQMKGLVLELESTRSNFIRCIKPNTAMDPAVFDRPSVLNQLRCSGTIQACQVLQVGLPTRVTYDELLATYTNLLGEDFMEQFQEDGRLFARALCYILDFPTDDFRLGDTKLFFKTGKIHLLDTILHVSPTISTKDLGLQLRKYIAKHRWISAVTKVVVLRYAEKTFLQVQLARHVVVLQCWFRQILARKLVSAMKTHQRIAKAWGSVFTKLRIRHAFDSNLEDKLQLLKTLESHPKLPDNRQWLLKWLEPLQRSLYAKKVGRAVFTAHLCKRAFLTLFDRVRENRAVVKLQSHARRILATKKYNLMRQHFRAQVNWSNLRTWIKGRFVFCALYRRVHLRRLEVDNEAFRAEIATLKAHQAELEEVAKSAKDAQANLTADNTRLAAELAASQEITASWEAKFNDIQGRYNAAQELASAEAARASRAEAELLQVRTSSSELQTKLEMSIADASKLAQTLEQELSEAKQQILQVTEAQNVNKVTIENLHGENTKLKEENAALAERLSTLAAKLADADLERQNLKNALEQSSAEVDSLSKRVGQRSNQDDNDVHNSILQVKVIRTEEVESSPEPSPKANQSGSEDEPSRRRSRNQNRGPRKPQPPVVETLSGVPITSLHFGKRSKKVQMKEEKQRRSRSPCRPRPVLVHQSSLD</sequence>
<accession>A0A6G0XPS2</accession>
<keyword evidence="2 6" id="KW-0067">ATP-binding</keyword>
<dbReference type="Gene3D" id="1.20.58.530">
    <property type="match status" value="1"/>
</dbReference>
<dbReference type="GO" id="GO:0007015">
    <property type="term" value="P:actin filament organization"/>
    <property type="evidence" value="ECO:0007669"/>
    <property type="project" value="TreeGrafter"/>
</dbReference>
<dbReference type="PANTHER" id="PTHR13140">
    <property type="entry name" value="MYOSIN"/>
    <property type="match status" value="1"/>
</dbReference>
<keyword evidence="7" id="KW-0175">Coiled coil</keyword>
<reference evidence="10 11" key="1">
    <citation type="submission" date="2019-07" db="EMBL/GenBank/DDBJ databases">
        <title>Genomics analysis of Aphanomyces spp. identifies a new class of oomycete effector associated with host adaptation.</title>
        <authorList>
            <person name="Gaulin E."/>
        </authorList>
    </citation>
    <scope>NUCLEOTIDE SEQUENCE [LARGE SCALE GENOMIC DNA]</scope>
    <source>
        <strain evidence="10 11">ATCC 201684</strain>
    </source>
</reference>
<dbReference type="Proteomes" id="UP000481153">
    <property type="component" value="Unassembled WGS sequence"/>
</dbReference>
<feature type="domain" description="Myosin motor" evidence="9">
    <location>
        <begin position="71"/>
        <end position="836"/>
    </location>
</feature>
<evidence type="ECO:0000256" key="7">
    <source>
        <dbReference type="SAM" id="Coils"/>
    </source>
</evidence>
<dbReference type="PRINTS" id="PR00193">
    <property type="entry name" value="MYOSINHEAVY"/>
</dbReference>
<protein>
    <recommendedName>
        <fullName evidence="9">Myosin motor domain-containing protein</fullName>
    </recommendedName>
</protein>
<organism evidence="10 11">
    <name type="scientific">Aphanomyces euteiches</name>
    <dbReference type="NCBI Taxonomy" id="100861"/>
    <lineage>
        <taxon>Eukaryota</taxon>
        <taxon>Sar</taxon>
        <taxon>Stramenopiles</taxon>
        <taxon>Oomycota</taxon>
        <taxon>Saprolegniomycetes</taxon>
        <taxon>Saprolegniales</taxon>
        <taxon>Verrucalvaceae</taxon>
        <taxon>Aphanomyces</taxon>
    </lineage>
</organism>
<dbReference type="GO" id="GO:0005524">
    <property type="term" value="F:ATP binding"/>
    <property type="evidence" value="ECO:0007669"/>
    <property type="project" value="UniProtKB-UniRule"/>
</dbReference>
<dbReference type="GO" id="GO:0016020">
    <property type="term" value="C:membrane"/>
    <property type="evidence" value="ECO:0007669"/>
    <property type="project" value="TreeGrafter"/>
</dbReference>
<dbReference type="Gene3D" id="1.10.10.820">
    <property type="match status" value="1"/>
</dbReference>
<keyword evidence="5 6" id="KW-0009">Actin-binding</keyword>
<keyword evidence="1 6" id="KW-0547">Nucleotide-binding</keyword>
<evidence type="ECO:0000259" key="9">
    <source>
        <dbReference type="PROSITE" id="PS51456"/>
    </source>
</evidence>
<name>A0A6G0XPS2_9STRA</name>
<proteinExistence type="inferred from homology"/>
<dbReference type="SMART" id="SM00242">
    <property type="entry name" value="MYSc"/>
    <property type="match status" value="1"/>
</dbReference>
<dbReference type="Gene3D" id="1.20.5.4820">
    <property type="match status" value="1"/>
</dbReference>
<keyword evidence="4 6" id="KW-0505">Motor protein</keyword>
<evidence type="ECO:0000313" key="11">
    <source>
        <dbReference type="Proteomes" id="UP000481153"/>
    </source>
</evidence>
<evidence type="ECO:0000313" key="10">
    <source>
        <dbReference type="EMBL" id="KAF0742289.1"/>
    </source>
</evidence>
<dbReference type="Gene3D" id="3.40.850.10">
    <property type="entry name" value="Kinesin motor domain"/>
    <property type="match status" value="1"/>
</dbReference>